<reference evidence="3" key="1">
    <citation type="submission" date="2015-03" db="EMBL/GenBank/DDBJ databases">
        <authorList>
            <person name="Urmite Genomes"/>
        </authorList>
    </citation>
    <scope>NUCLEOTIDE SEQUENCE [LARGE SCALE GENOMIC DNA]</scope>
    <source>
        <strain evidence="3">Arc-Hr</strain>
    </source>
</reference>
<dbReference type="InterPro" id="IPR037401">
    <property type="entry name" value="SnoaL-like"/>
</dbReference>
<organism evidence="2 3">
    <name type="scientific">Haloferax massiliensis</name>
    <dbReference type="NCBI Taxonomy" id="1476858"/>
    <lineage>
        <taxon>Archaea</taxon>
        <taxon>Methanobacteriati</taxon>
        <taxon>Methanobacteriota</taxon>
        <taxon>Stenosarchaea group</taxon>
        <taxon>Halobacteria</taxon>
        <taxon>Halobacteriales</taxon>
        <taxon>Haloferacaceae</taxon>
        <taxon>Haloferax</taxon>
    </lineage>
</organism>
<name>A0A0D6JLX0_9EURY</name>
<dbReference type="Pfam" id="PF12680">
    <property type="entry name" value="SnoaL_2"/>
    <property type="match status" value="1"/>
</dbReference>
<dbReference type="Gene3D" id="3.10.450.50">
    <property type="match status" value="1"/>
</dbReference>
<dbReference type="RefSeq" id="WP_089776891.1">
    <property type="nucleotide sequence ID" value="NZ_CABLRR010000001.1"/>
</dbReference>
<feature type="domain" description="SnoaL-like" evidence="1">
    <location>
        <begin position="9"/>
        <end position="106"/>
    </location>
</feature>
<keyword evidence="3" id="KW-1185">Reference proteome</keyword>
<dbReference type="InterPro" id="IPR032710">
    <property type="entry name" value="NTF2-like_dom_sf"/>
</dbReference>
<evidence type="ECO:0000313" key="2">
    <source>
        <dbReference type="EMBL" id="CQR48886.1"/>
    </source>
</evidence>
<proteinExistence type="predicted"/>
<dbReference type="AlphaFoldDB" id="A0A0D6JLX0"/>
<dbReference type="Proteomes" id="UP000198902">
    <property type="component" value="Unassembled WGS sequence"/>
</dbReference>
<protein>
    <submittedName>
        <fullName evidence="2">SnoaL-like domain protein</fullName>
    </submittedName>
</protein>
<dbReference type="SUPFAM" id="SSF54427">
    <property type="entry name" value="NTF2-like"/>
    <property type="match status" value="1"/>
</dbReference>
<accession>A0A0D6JLX0</accession>
<sequence>MHPDATYLARQYYTALDHHGYDMLRNLLEPGFVQHRGDMTLSGREEFVSFMRDDRPRKDTRHVIDRYIQSKSDDEIVVRGHLEDRDGDELFVFLDRFRARDGKLSELKTFVKSSTAN</sequence>
<evidence type="ECO:0000313" key="3">
    <source>
        <dbReference type="Proteomes" id="UP000198902"/>
    </source>
</evidence>
<dbReference type="EMBL" id="CSTE01000001">
    <property type="protein sequence ID" value="CQR48886.1"/>
    <property type="molecule type" value="Genomic_DNA"/>
</dbReference>
<gene>
    <name evidence="2" type="ORF">BN996_00335</name>
</gene>
<evidence type="ECO:0000259" key="1">
    <source>
        <dbReference type="Pfam" id="PF12680"/>
    </source>
</evidence>
<dbReference type="OrthoDB" id="145984at2157"/>